<sequence>MLCKSSEFQVITVSVLRLPKIYAIVLLFFDLVFIFSGLVINFLQLCSLALWPLNKNFYRKVNCRLAYSWSHQLVLLLEWWSGSERTLFTDQESADKIVQEKAVFIFNHPCEIDLLCFLTLCERYGMLGSYKVVAKKELKSLYYSGAQLPHQ</sequence>
<accession>A0A4X2M925</accession>
<reference evidence="2" key="2">
    <citation type="submission" date="2025-05" db="UniProtKB">
        <authorList>
            <consortium name="Ensembl"/>
        </authorList>
    </citation>
    <scope>IDENTIFICATION</scope>
</reference>
<dbReference type="Ensembl" id="ENSVURT00010027562.1">
    <property type="protein sequence ID" value="ENSVURP00010024202.1"/>
    <property type="gene ID" value="ENSVURG00010018548.1"/>
</dbReference>
<evidence type="ECO:0008006" key="4">
    <source>
        <dbReference type="Google" id="ProtNLM"/>
    </source>
</evidence>
<dbReference type="PANTHER" id="PTHR10983">
    <property type="entry name" value="1-ACYLGLYCEROL-3-PHOSPHATE ACYLTRANSFERASE-RELATED"/>
    <property type="match status" value="1"/>
</dbReference>
<keyword evidence="1" id="KW-1133">Transmembrane helix</keyword>
<protein>
    <recommendedName>
        <fullName evidence="4">Phospholipid/glycerol acyltransferase domain-containing protein</fullName>
    </recommendedName>
</protein>
<evidence type="ECO:0000313" key="2">
    <source>
        <dbReference type="Ensembl" id="ENSVURP00010029995.1"/>
    </source>
</evidence>
<dbReference type="GO" id="GO:0003841">
    <property type="term" value="F:1-acylglycerol-3-phosphate O-acyltransferase activity"/>
    <property type="evidence" value="ECO:0007669"/>
    <property type="project" value="TreeGrafter"/>
</dbReference>
<dbReference type="Proteomes" id="UP000314987">
    <property type="component" value="Unassembled WGS sequence"/>
</dbReference>
<proteinExistence type="predicted"/>
<dbReference type="GeneTree" id="ENSGT00950000182836"/>
<keyword evidence="1" id="KW-0812">Transmembrane</keyword>
<reference evidence="3" key="1">
    <citation type="submission" date="2018-12" db="EMBL/GenBank/DDBJ databases">
        <authorList>
            <person name="Yazar S."/>
        </authorList>
    </citation>
    <scope>NUCLEOTIDE SEQUENCE [LARGE SCALE GENOMIC DNA]</scope>
</reference>
<dbReference type="OMA" id="RANIIMM"/>
<dbReference type="GO" id="GO:0012505">
    <property type="term" value="C:endomembrane system"/>
    <property type="evidence" value="ECO:0007669"/>
    <property type="project" value="TreeGrafter"/>
</dbReference>
<name>A0A4X2M925_VOMUR</name>
<dbReference type="AlphaFoldDB" id="A0A4X2M925"/>
<evidence type="ECO:0000256" key="1">
    <source>
        <dbReference type="SAM" id="Phobius"/>
    </source>
</evidence>
<keyword evidence="3" id="KW-1185">Reference proteome</keyword>
<organism evidence="2 3">
    <name type="scientific">Vombatus ursinus</name>
    <name type="common">Common wombat</name>
    <dbReference type="NCBI Taxonomy" id="29139"/>
    <lineage>
        <taxon>Eukaryota</taxon>
        <taxon>Metazoa</taxon>
        <taxon>Chordata</taxon>
        <taxon>Craniata</taxon>
        <taxon>Vertebrata</taxon>
        <taxon>Euteleostomi</taxon>
        <taxon>Mammalia</taxon>
        <taxon>Metatheria</taxon>
        <taxon>Diprotodontia</taxon>
        <taxon>Vombatidae</taxon>
        <taxon>Vombatus</taxon>
    </lineage>
</organism>
<evidence type="ECO:0000313" key="3">
    <source>
        <dbReference type="Proteomes" id="UP000314987"/>
    </source>
</evidence>
<dbReference type="PANTHER" id="PTHR10983:SF24">
    <property type="entry name" value="1-ACYLGLYCEROL-3-PHOSPHATE O-ACYLTRANSFERASE 3, ISOFORM E-RELATED"/>
    <property type="match status" value="1"/>
</dbReference>
<feature type="transmembrane region" description="Helical" evidence="1">
    <location>
        <begin position="21"/>
        <end position="51"/>
    </location>
</feature>
<dbReference type="STRING" id="29139.ENSVURP00010024202"/>
<dbReference type="Ensembl" id="ENSVURT00010034155.1">
    <property type="protein sequence ID" value="ENSVURP00010029995.1"/>
    <property type="gene ID" value="ENSVURG00010022932.1"/>
</dbReference>
<keyword evidence="1" id="KW-0472">Membrane</keyword>